<sequence length="1050" mass="120922">MPPKHKPNRNPTDSQSTQVINSGCTCISDSHIEDSSSTALSQTGSSNSTDSSSIVSATDVLTIYADDRKYIQISKQILQYEMKRKRINVSTISESTHMEDDETSLPASITSDWRLILQDSVTIYDLRQGCISLFDQINSGLKLIPIEINHAIRFLEYACLHIKHRDRHHNQLLGNIFTEEIDYQSKLVSSLINLLSLPSNTLRTTVISFLDVDLWNSTNDISFSMTVTGLVPQLFLVLKPHEIPLSDTTIKFHRHLTSIVDHFFRYPYPRRTLYLHELNTHFGCLKKPTSENIEPIFESFCTYLRYLLTSPVSPTGFCSGFTLLSNTRQFDPQTIKCLSSSSSPSVRRFCGEIHKNLTEELVSMAGFVSSSEGANSPHSGKTNSTDPNQESSSDELRKNMMEEQASSLELASTRKVIDRFLSDPRWIYNKHLWVVTFERFLVRVSVGKRFSDLGVQAFLSFMSSRPFQVSLVFWPDGTFSLKIKDTVVSSSKLESKSLWTLFTPTQPHHAATILDAIRRFLKFTDRATFVKHIWNEWFPCFINAVDPSKLPFNFDSIILHTKLIQMLKDHLTRIRDYASSSKHPLTDQYQSELNELFHAFYKQTKDYIVHLSLHPFALDKEQEDMILDFLIAIFQYDRQNSLDEPCREELRKEMDASAISSSSPPFILTSEIACRLSDEEIMNVVDRIVAQLNCDSCLDDDTILQICTFIRMQLSRVYLPDLFRKAGRTTEQYFHAFESLLSLHIEYLERAPIVSLVTTRPDKEPTLDEWDDVDLERVGIVKQLVNQNQLSIFYESRLFEYFVVGFATRSLLQARHSAIRLSQPQLERLLAPSVDSLGKYFIQPRSFEPYEEQRCEDAFVAVCRLCDERVIAQCVNRIGFFSRIVTGLFNENIDASNSLFRMITDRGFYYTMTREDLKAVRRTIPYFLEEGLQDALDFIFVRNIETRDPKSRTRRRMQSFELNGSASTSLPGLDVLFQREIQERERRDNTISPPTPQLYYGVEEDIFSDSEFFCVGLSTREDLIKVIKTFIRPYSYNISSDDDPTSTPQK</sequence>
<dbReference type="EMBL" id="JARBJD010000160">
    <property type="protein sequence ID" value="KAK2949225.1"/>
    <property type="molecule type" value="Genomic_DNA"/>
</dbReference>
<comment type="caution">
    <text evidence="2">The sequence shown here is derived from an EMBL/GenBank/DDBJ whole genome shotgun (WGS) entry which is preliminary data.</text>
</comment>
<feature type="region of interest" description="Disordered" evidence="1">
    <location>
        <begin position="370"/>
        <end position="396"/>
    </location>
</feature>
<evidence type="ECO:0000256" key="1">
    <source>
        <dbReference type="SAM" id="MobiDB-lite"/>
    </source>
</evidence>
<reference evidence="2 3" key="1">
    <citation type="journal article" date="2022" name="bioRxiv">
        <title>Genomics of Preaxostyla Flagellates Illuminates Evolutionary Transitions and the Path Towards Mitochondrial Loss.</title>
        <authorList>
            <person name="Novak L.V.F."/>
            <person name="Treitli S.C."/>
            <person name="Pyrih J."/>
            <person name="Halakuc P."/>
            <person name="Pipaliya S.V."/>
            <person name="Vacek V."/>
            <person name="Brzon O."/>
            <person name="Soukal P."/>
            <person name="Eme L."/>
            <person name="Dacks J.B."/>
            <person name="Karnkowska A."/>
            <person name="Elias M."/>
            <person name="Hampl V."/>
        </authorList>
    </citation>
    <scope>NUCLEOTIDE SEQUENCE [LARGE SCALE GENOMIC DNA]</scope>
    <source>
        <strain evidence="2">NAU3</strain>
        <tissue evidence="2">Gut</tissue>
    </source>
</reference>
<evidence type="ECO:0000313" key="2">
    <source>
        <dbReference type="EMBL" id="KAK2949225.1"/>
    </source>
</evidence>
<keyword evidence="3" id="KW-1185">Reference proteome</keyword>
<name>A0ABQ9XGD3_9EUKA</name>
<gene>
    <name evidence="2" type="ORF">BLNAU_15828</name>
</gene>
<proteinExistence type="predicted"/>
<evidence type="ECO:0000313" key="3">
    <source>
        <dbReference type="Proteomes" id="UP001281761"/>
    </source>
</evidence>
<dbReference type="Proteomes" id="UP001281761">
    <property type="component" value="Unassembled WGS sequence"/>
</dbReference>
<feature type="compositionally biased region" description="Polar residues" evidence="1">
    <location>
        <begin position="370"/>
        <end position="391"/>
    </location>
</feature>
<protein>
    <submittedName>
        <fullName evidence="2">Uncharacterized protein</fullName>
    </submittedName>
</protein>
<accession>A0ABQ9XGD3</accession>
<organism evidence="2 3">
    <name type="scientific">Blattamonas nauphoetae</name>
    <dbReference type="NCBI Taxonomy" id="2049346"/>
    <lineage>
        <taxon>Eukaryota</taxon>
        <taxon>Metamonada</taxon>
        <taxon>Preaxostyla</taxon>
        <taxon>Oxymonadida</taxon>
        <taxon>Blattamonas</taxon>
    </lineage>
</organism>